<keyword evidence="4" id="KW-0812">Transmembrane</keyword>
<dbReference type="SUPFAM" id="SSF51735">
    <property type="entry name" value="NAD(P)-binding Rossmann-fold domains"/>
    <property type="match status" value="1"/>
</dbReference>
<dbReference type="GO" id="GO:0016491">
    <property type="term" value="F:oxidoreductase activity"/>
    <property type="evidence" value="ECO:0007669"/>
    <property type="project" value="UniProtKB-KW"/>
</dbReference>
<dbReference type="PROSITE" id="PS00061">
    <property type="entry name" value="ADH_SHORT"/>
    <property type="match status" value="1"/>
</dbReference>
<reference evidence="6" key="3">
    <citation type="submission" date="2025-09" db="UniProtKB">
        <authorList>
            <consortium name="Ensembl"/>
        </authorList>
    </citation>
    <scope>IDENTIFICATION</scope>
</reference>
<gene>
    <name evidence="6" type="primary">BDH1</name>
    <name evidence="6" type="synonym">bdh1</name>
</gene>
<proteinExistence type="inferred from homology"/>
<dbReference type="PRINTS" id="PR00081">
    <property type="entry name" value="GDHRDH"/>
</dbReference>
<dbReference type="FunFam" id="3.40.50.720:FF:000074">
    <property type="entry name" value="Retinol dehydrogenase type 1"/>
    <property type="match status" value="1"/>
</dbReference>
<reference evidence="6" key="1">
    <citation type="submission" date="2021-06" db="EMBL/GenBank/DDBJ databases">
        <authorList>
            <consortium name="Wellcome Sanger Institute Data Sharing"/>
        </authorList>
    </citation>
    <scope>NUCLEOTIDE SEQUENCE [LARGE SCALE GENOMIC DNA]</scope>
</reference>
<dbReference type="PANTHER" id="PTHR43313:SF36">
    <property type="entry name" value="D-BETA-HYDROXYBUTYRATE DEHYDROGENASE, MITOCHONDRIAL"/>
    <property type="match status" value="1"/>
</dbReference>
<evidence type="ECO:0000256" key="5">
    <source>
        <dbReference type="SAM" id="SignalP"/>
    </source>
</evidence>
<keyword evidence="4" id="KW-0472">Membrane</keyword>
<dbReference type="GeneID" id="114646486"/>
<evidence type="ECO:0000313" key="7">
    <source>
        <dbReference type="Proteomes" id="UP000694620"/>
    </source>
</evidence>
<protein>
    <submittedName>
        <fullName evidence="6">3-hydroxybutyrate dehydrogenase, type 1</fullName>
    </submittedName>
</protein>
<dbReference type="PANTHER" id="PTHR43313">
    <property type="entry name" value="SHORT-CHAIN DEHYDROGENASE/REDUCTASE FAMILY 9C"/>
    <property type="match status" value="1"/>
</dbReference>
<reference evidence="6" key="2">
    <citation type="submission" date="2025-08" db="UniProtKB">
        <authorList>
            <consortium name="Ensembl"/>
        </authorList>
    </citation>
    <scope>IDENTIFICATION</scope>
</reference>
<accession>A0A8C4SVW3</accession>
<dbReference type="PRINTS" id="PR00080">
    <property type="entry name" value="SDRFAMILY"/>
</dbReference>
<keyword evidence="5" id="KW-0732">Signal</keyword>
<sequence length="363" mass="40396">MSNRISAKKMALLVLFSLLLTLVLGLWLPEALIFCAKLCGFSGASVTYGIVLVYLVFVLCVAVPALPRGSVKIEGKTVFITGCDSGFGLDLAKYLHTLGFTIFAGCLLKDTNGPGAMELEGLKSERMKVVQINVCNDEEIKKAVEFVKMHLKEPEAGLWAVVNNAGISTFGEIELLSLETYRTVTDVNLWGTIRVTKAFLPLIRRAKGRVVNISSMFGRMCNTSRSAYCISKYGVEAFSDCLRYEMHRWGVKVIVIEPGNFIAATGIMPRDSVIATCDKLWEEAPEDVKEDYGKTNFDHLCSVMKSYCNSGLRDTALVIKDITDAVTSCYPYTRYTPMEAYWWVRIQAMTHLPAAISDRLYIY</sequence>
<keyword evidence="4" id="KW-1133">Transmembrane helix</keyword>
<dbReference type="InterPro" id="IPR002347">
    <property type="entry name" value="SDR_fam"/>
</dbReference>
<evidence type="ECO:0000256" key="3">
    <source>
        <dbReference type="RuleBase" id="RU000363"/>
    </source>
</evidence>
<name>A0A8C4SVW3_ERPCA</name>
<feature type="transmembrane region" description="Helical" evidence="4">
    <location>
        <begin position="45"/>
        <end position="66"/>
    </location>
</feature>
<dbReference type="OrthoDB" id="2102561at2759"/>
<organism evidence="6 7">
    <name type="scientific">Erpetoichthys calabaricus</name>
    <name type="common">Rope fish</name>
    <name type="synonym">Calamoichthys calabaricus</name>
    <dbReference type="NCBI Taxonomy" id="27687"/>
    <lineage>
        <taxon>Eukaryota</taxon>
        <taxon>Metazoa</taxon>
        <taxon>Chordata</taxon>
        <taxon>Craniata</taxon>
        <taxon>Vertebrata</taxon>
        <taxon>Euteleostomi</taxon>
        <taxon>Actinopterygii</taxon>
        <taxon>Polypteriformes</taxon>
        <taxon>Polypteridae</taxon>
        <taxon>Erpetoichthys</taxon>
    </lineage>
</organism>
<dbReference type="Pfam" id="PF00106">
    <property type="entry name" value="adh_short"/>
    <property type="match status" value="1"/>
</dbReference>
<dbReference type="InterPro" id="IPR020904">
    <property type="entry name" value="Sc_DH/Rdtase_CS"/>
</dbReference>
<keyword evidence="2" id="KW-0560">Oxidoreductase</keyword>
<evidence type="ECO:0000256" key="2">
    <source>
        <dbReference type="ARBA" id="ARBA00023002"/>
    </source>
</evidence>
<dbReference type="Proteomes" id="UP000694620">
    <property type="component" value="Chromosome 2"/>
</dbReference>
<evidence type="ECO:0000256" key="4">
    <source>
        <dbReference type="SAM" id="Phobius"/>
    </source>
</evidence>
<feature type="signal peptide" evidence="5">
    <location>
        <begin position="1"/>
        <end position="25"/>
    </location>
</feature>
<dbReference type="GeneTree" id="ENSGT00940000156929"/>
<dbReference type="GO" id="GO:0008202">
    <property type="term" value="P:steroid metabolic process"/>
    <property type="evidence" value="ECO:0007669"/>
    <property type="project" value="TreeGrafter"/>
</dbReference>
<keyword evidence="7" id="KW-1185">Reference proteome</keyword>
<evidence type="ECO:0000256" key="1">
    <source>
        <dbReference type="ARBA" id="ARBA00006484"/>
    </source>
</evidence>
<dbReference type="Ensembl" id="ENSECRT00000023525.1">
    <property type="protein sequence ID" value="ENSECRP00000023031.1"/>
    <property type="gene ID" value="ENSECRG00000015587.1"/>
</dbReference>
<comment type="similarity">
    <text evidence="1 3">Belongs to the short-chain dehydrogenases/reductases (SDR) family.</text>
</comment>
<dbReference type="AlphaFoldDB" id="A0A8C4SVW3"/>
<evidence type="ECO:0000313" key="6">
    <source>
        <dbReference type="Ensembl" id="ENSECRP00000023031.1"/>
    </source>
</evidence>
<dbReference type="Gene3D" id="3.40.50.720">
    <property type="entry name" value="NAD(P)-binding Rossmann-like Domain"/>
    <property type="match status" value="1"/>
</dbReference>
<dbReference type="InterPro" id="IPR036291">
    <property type="entry name" value="NAD(P)-bd_dom_sf"/>
</dbReference>
<feature type="chain" id="PRO_5034556365" evidence="5">
    <location>
        <begin position="26"/>
        <end position="363"/>
    </location>
</feature>
<dbReference type="RefSeq" id="XP_028650531.1">
    <property type="nucleotide sequence ID" value="XM_028794698.2"/>
</dbReference>